<dbReference type="SUPFAM" id="SSF103515">
    <property type="entry name" value="Autotransporter"/>
    <property type="match status" value="1"/>
</dbReference>
<evidence type="ECO:0000313" key="3">
    <source>
        <dbReference type="EMBL" id="XBY62700.1"/>
    </source>
</evidence>
<dbReference type="InterPro" id="IPR036709">
    <property type="entry name" value="Autotransporte_beta_dom_sf"/>
</dbReference>
<evidence type="ECO:0000256" key="1">
    <source>
        <dbReference type="SAM" id="SignalP"/>
    </source>
</evidence>
<accession>A0AAU7XXH3</accession>
<sequence length="961" mass="98253">MTPSPKPVCLKAGAFPRARLACAVTLALGGLVAPEAFADDCPTRLSGRLESTCTVAAGSDLQVTTSGAIEVEEGPAVLIDHAGDGASTLRNNGTLSAVGGLDGDGATVRLQGTEVTGSLLNNASGVIRFEGLTVNGGDAALRLDDSTLHGAIVNSGLIDGQDPADGLYLSGSRVDGALRNSGTILGSTGVSLVDSSLGGDIRNSGTITGQANGMDIAGSDILGSIRNFGTLEGSDGWGLYVTDTRIGLDVVNTGSIGAGSFPFGGVRLADTNIAGYLINAGDIDTGSLGTGLVMLRGSIGHDLNNRERIAGNNGMSVNFVTLGGDIRNSGTIEGRFNPDGGGFGWNSTGTTVHGKVVNSGTVKAATTAVNFDDVQLDGGFYNSGRIEGATGLVLDGSTVIGGGLTNSGVLQGDDYALRVGDDATLDDLYIAGQNSARFIGEVFAPRTRVTLFSDAGYTLQDGNLFTVDEFVNRGTLSVAATNAAGASAKATIDGDYRQAAGAVLRPQVQDATHYGQLVVTGTATLPSQARFDVDVANPGQAFDVDRLQDVLSAGTLQSDGTFNVTSNSALFDFGALKDGNTVDLTLAAKSADGVATAARSAGLDAGGAAQVIDQQLAQGSASAFTPYFVSATSTAEVASSLAQTLPMNSDALRSSQFALAAIGDAVQGRLQSATGQLAADGLAAPGDSVWSQPFSYRTGRADSSALDAASGTVFGFDTRTSASSRAGVAFAYADGGTGRSEQGGQQSNRLGMWQFLGYSSHTLAPDTELMLYAGAGQNRVEGERGMAISGLRGTAKADYDSLVTTVGTSLGKAFQLGEDSRLLPSLRLDYNHIHEDAYRERGPGSLAPLLLEVDARDTDQLIAGFDGKLEHAIAPNLRLKASLGAGYDLINEDGALTAAFAGAPGQRFTTTGEAPSPWLLRSGFGIARQFDNGAELSLDYSAQARGDYDDQVASLRVNMPF</sequence>
<dbReference type="EMBL" id="CP158373">
    <property type="protein sequence ID" value="XBY62700.1"/>
    <property type="molecule type" value="Genomic_DNA"/>
</dbReference>
<dbReference type="SMART" id="SM00869">
    <property type="entry name" value="Autotransporter"/>
    <property type="match status" value="1"/>
</dbReference>
<dbReference type="InterPro" id="IPR005546">
    <property type="entry name" value="Autotransporte_beta"/>
</dbReference>
<reference evidence="3" key="1">
    <citation type="submission" date="2023-08" db="EMBL/GenBank/DDBJ databases">
        <title>Increased levels of nutrients transform a symbiont into a lethal pathobiont.</title>
        <authorList>
            <person name="Lachnit T."/>
            <person name="Ulrich L."/>
            <person name="Willmer F.M."/>
            <person name="Hasenbein T."/>
            <person name="Steiner L.X."/>
            <person name="Wolters M."/>
            <person name="Herbst E.M."/>
            <person name="Deines P."/>
        </authorList>
    </citation>
    <scope>NUCLEOTIDE SEQUENCE</scope>
    <source>
        <strain evidence="3">T3</strain>
    </source>
</reference>
<feature type="domain" description="Autotransporter" evidence="2">
    <location>
        <begin position="682"/>
        <end position="961"/>
    </location>
</feature>
<dbReference type="AlphaFoldDB" id="A0AAU7XXH3"/>
<gene>
    <name evidence="3" type="ORF">ABS648_22500</name>
</gene>
<feature type="signal peptide" evidence="1">
    <location>
        <begin position="1"/>
        <end position="38"/>
    </location>
</feature>
<keyword evidence="1" id="KW-0732">Signal</keyword>
<organism evidence="3">
    <name type="scientific">Pseudomonas solani</name>
    <dbReference type="NCBI Taxonomy" id="2731552"/>
    <lineage>
        <taxon>Bacteria</taxon>
        <taxon>Pseudomonadati</taxon>
        <taxon>Pseudomonadota</taxon>
        <taxon>Gammaproteobacteria</taxon>
        <taxon>Pseudomonadales</taxon>
        <taxon>Pseudomonadaceae</taxon>
        <taxon>Pseudomonas</taxon>
    </lineage>
</organism>
<protein>
    <submittedName>
        <fullName evidence="3">Autotransporter outer membrane beta-barrel domain-containing protein</fullName>
    </submittedName>
</protein>
<proteinExistence type="predicted"/>
<evidence type="ECO:0000259" key="2">
    <source>
        <dbReference type="PROSITE" id="PS51208"/>
    </source>
</evidence>
<dbReference type="RefSeq" id="WP_350446764.1">
    <property type="nucleotide sequence ID" value="NZ_CP158373.1"/>
</dbReference>
<dbReference type="Pfam" id="PF03797">
    <property type="entry name" value="Autotransporter"/>
    <property type="match status" value="1"/>
</dbReference>
<name>A0AAU7XXH3_9PSED</name>
<dbReference type="PROSITE" id="PS51208">
    <property type="entry name" value="AUTOTRANSPORTER"/>
    <property type="match status" value="1"/>
</dbReference>
<feature type="chain" id="PRO_5043907944" evidence="1">
    <location>
        <begin position="39"/>
        <end position="961"/>
    </location>
</feature>
<dbReference type="Gene3D" id="2.40.128.130">
    <property type="entry name" value="Autotransporter beta-domain"/>
    <property type="match status" value="1"/>
</dbReference>